<gene>
    <name evidence="1" type="ORF">CDN99_25475</name>
</gene>
<accession>A0A246IVN5</accession>
<reference evidence="1 2" key="1">
    <citation type="journal article" date="2008" name="Int. J. Syst. Evol. Microbiol.">
        <title>Description of Roseateles aquatilis sp. nov. and Roseateles terrae sp. nov., in the class Betaproteobacteria, and emended description of the genus Roseateles.</title>
        <authorList>
            <person name="Gomila M."/>
            <person name="Bowien B."/>
            <person name="Falsen E."/>
            <person name="Moore E.R."/>
            <person name="Lalucat J."/>
        </authorList>
    </citation>
    <scope>NUCLEOTIDE SEQUENCE [LARGE SCALE GENOMIC DNA]</scope>
    <source>
        <strain evidence="1 2">CCUG 48205</strain>
    </source>
</reference>
<dbReference type="SUPFAM" id="SSF53850">
    <property type="entry name" value="Periplasmic binding protein-like II"/>
    <property type="match status" value="1"/>
</dbReference>
<evidence type="ECO:0008006" key="3">
    <source>
        <dbReference type="Google" id="ProtNLM"/>
    </source>
</evidence>
<dbReference type="RefSeq" id="WP_088388112.1">
    <property type="nucleotide sequence ID" value="NZ_NIOF01000019.1"/>
</dbReference>
<dbReference type="PANTHER" id="PTHR42941:SF1">
    <property type="entry name" value="SLL1037 PROTEIN"/>
    <property type="match status" value="1"/>
</dbReference>
<evidence type="ECO:0000313" key="2">
    <source>
        <dbReference type="Proteomes" id="UP000197468"/>
    </source>
</evidence>
<proteinExistence type="predicted"/>
<name>A0A246IVN5_9BURK</name>
<organism evidence="1 2">
    <name type="scientific">Roseateles aquatilis</name>
    <dbReference type="NCBI Taxonomy" id="431061"/>
    <lineage>
        <taxon>Bacteria</taxon>
        <taxon>Pseudomonadati</taxon>
        <taxon>Pseudomonadota</taxon>
        <taxon>Betaproteobacteria</taxon>
        <taxon>Burkholderiales</taxon>
        <taxon>Sphaerotilaceae</taxon>
        <taxon>Roseateles</taxon>
    </lineage>
</organism>
<sequence length="413" mass="44848">MSKTSWWVLLGLALLWWLTAGSLRQALPPEPVVIQAGPVGGSFDVHARQYAEQLRAHGFQVEVRNQDESLRIIDRVNDEASGVQIGFSAQRVHVLRHPQVLSAGVVELQPLFLFLRRGIEAPPTLAGLAGRRLVMPPDASITAQAARDVLGRYAVSSANATFSFKPIAEAAAALQRGEHDAGFFMLAPNNALVRRLAADPGLVLVSVGDAPGISRHVDYLKPATLVRGAFDLQRPQPPHDVAMIGAAVNVIVQADIHPAVLYALLHAMNVVHKGQTLVSEAGEFPRQTSAGLALHPLAQEWSRDGTPWLYSHLPSAAAGLVDAYWGPTLVLLTLVSVLGTMRSLSAFIDTVVLAVLLQALAWAQRRVRRHGRPGRLGRLVFRVAEPIILRRGHEQEALARLERLRPHVVADGR</sequence>
<dbReference type="PANTHER" id="PTHR42941">
    <property type="entry name" value="SLL1037 PROTEIN"/>
    <property type="match status" value="1"/>
</dbReference>
<dbReference type="Gene3D" id="3.40.190.10">
    <property type="entry name" value="Periplasmic binding protein-like II"/>
    <property type="match status" value="2"/>
</dbReference>
<dbReference type="EMBL" id="NIOF01000019">
    <property type="protein sequence ID" value="OWQ83819.1"/>
    <property type="molecule type" value="Genomic_DNA"/>
</dbReference>
<keyword evidence="2" id="KW-1185">Reference proteome</keyword>
<protein>
    <recommendedName>
        <fullName evidence="3">C4-dicarboxylate ABC transporter substrate-binding protein</fullName>
    </recommendedName>
</protein>
<dbReference type="Proteomes" id="UP000197468">
    <property type="component" value="Unassembled WGS sequence"/>
</dbReference>
<comment type="caution">
    <text evidence="1">The sequence shown here is derived from an EMBL/GenBank/DDBJ whole genome shotgun (WGS) entry which is preliminary data.</text>
</comment>
<dbReference type="AlphaFoldDB" id="A0A246IVN5"/>
<dbReference type="InterPro" id="IPR011852">
    <property type="entry name" value="TRAP_TAXI"/>
</dbReference>
<dbReference type="OrthoDB" id="8879094at2"/>
<evidence type="ECO:0000313" key="1">
    <source>
        <dbReference type="EMBL" id="OWQ83819.1"/>
    </source>
</evidence>